<keyword evidence="2" id="KW-0812">Transmembrane</keyword>
<feature type="transmembrane region" description="Helical" evidence="2">
    <location>
        <begin position="12"/>
        <end position="31"/>
    </location>
</feature>
<evidence type="ECO:0000256" key="2">
    <source>
        <dbReference type="SAM" id="Phobius"/>
    </source>
</evidence>
<keyword evidence="2" id="KW-1133">Transmembrane helix</keyword>
<evidence type="ECO:0000256" key="1">
    <source>
        <dbReference type="ARBA" id="ARBA00022786"/>
    </source>
</evidence>
<sequence>MFRSRLVAFDYACFGYPMAAYLLLIMMVSLARQLHPECGCTVMAGKINRFAAMVRQMIRFAAMAGQMIRFAVVGRVYNTLNHEKLNFVTDAKGQNRAVFEELIKMDPPSEVIVDKVERSDILDIDKKYYLVPPDLTVGPFVYVAEIVGKATEKEVMEYYRGKTWEIFARELQKACGGISFGNSIHPHIFRLQREAKEEDWKVAEETRVVQAKAFLSSKIQR</sequence>
<dbReference type="InterPro" id="IPR004241">
    <property type="entry name" value="Atg8-like"/>
</dbReference>
<dbReference type="EMBL" id="BKCJ010007658">
    <property type="protein sequence ID" value="GEU78367.1"/>
    <property type="molecule type" value="Genomic_DNA"/>
</dbReference>
<keyword evidence="2" id="KW-0472">Membrane</keyword>
<proteinExistence type="predicted"/>
<keyword evidence="1" id="KW-0833">Ubl conjugation pathway</keyword>
<name>A0A6L2MYQ3_TANCI</name>
<accession>A0A6L2MYQ3</accession>
<organism evidence="3">
    <name type="scientific">Tanacetum cinerariifolium</name>
    <name type="common">Dalmatian daisy</name>
    <name type="synonym">Chrysanthemum cinerariifolium</name>
    <dbReference type="NCBI Taxonomy" id="118510"/>
    <lineage>
        <taxon>Eukaryota</taxon>
        <taxon>Viridiplantae</taxon>
        <taxon>Streptophyta</taxon>
        <taxon>Embryophyta</taxon>
        <taxon>Tracheophyta</taxon>
        <taxon>Spermatophyta</taxon>
        <taxon>Magnoliopsida</taxon>
        <taxon>eudicotyledons</taxon>
        <taxon>Gunneridae</taxon>
        <taxon>Pentapetalae</taxon>
        <taxon>asterids</taxon>
        <taxon>campanulids</taxon>
        <taxon>Asterales</taxon>
        <taxon>Asteraceae</taxon>
        <taxon>Asteroideae</taxon>
        <taxon>Anthemideae</taxon>
        <taxon>Anthemidinae</taxon>
        <taxon>Tanacetum</taxon>
    </lineage>
</organism>
<comment type="caution">
    <text evidence="3">The sequence shown here is derived from an EMBL/GenBank/DDBJ whole genome shotgun (WGS) entry which is preliminary data.</text>
</comment>
<dbReference type="Pfam" id="PF02991">
    <property type="entry name" value="ATG8"/>
    <property type="match status" value="1"/>
</dbReference>
<gene>
    <name evidence="3" type="ORF">Tci_050345</name>
</gene>
<dbReference type="AlphaFoldDB" id="A0A6L2MYQ3"/>
<dbReference type="Gene3D" id="3.10.20.90">
    <property type="entry name" value="Phosphatidylinositol 3-kinase Catalytic Subunit, Chain A, domain 1"/>
    <property type="match status" value="1"/>
</dbReference>
<reference evidence="3" key="1">
    <citation type="journal article" date="2019" name="Sci. Rep.">
        <title>Draft genome of Tanacetum cinerariifolium, the natural source of mosquito coil.</title>
        <authorList>
            <person name="Yamashiro T."/>
            <person name="Shiraishi A."/>
            <person name="Satake H."/>
            <person name="Nakayama K."/>
        </authorList>
    </citation>
    <scope>NUCLEOTIDE SEQUENCE</scope>
</reference>
<protein>
    <submittedName>
        <fullName evidence="3">Autophagy-related protein 8C-like</fullName>
    </submittedName>
</protein>
<evidence type="ECO:0000313" key="3">
    <source>
        <dbReference type="EMBL" id="GEU78367.1"/>
    </source>
</evidence>